<dbReference type="PANTHER" id="PTHR48493:SF1">
    <property type="entry name" value="UBIQUITIN-LIKE DOMAIN-CONTAINING CTD PHOSPHATASE 1"/>
    <property type="match status" value="1"/>
</dbReference>
<dbReference type="Gene3D" id="3.10.20.90">
    <property type="entry name" value="Phosphatidylinositol 3-kinase Catalytic Subunit, Chain A, domain 1"/>
    <property type="match status" value="1"/>
</dbReference>
<dbReference type="InterPro" id="IPR029071">
    <property type="entry name" value="Ubiquitin-like_domsf"/>
</dbReference>
<dbReference type="GO" id="GO:0090364">
    <property type="term" value="P:regulation of proteasome assembly"/>
    <property type="evidence" value="ECO:0007669"/>
    <property type="project" value="InterPro"/>
</dbReference>
<protein>
    <recommendedName>
        <fullName evidence="3">Ubiquitin-like domain-containing protein</fullName>
    </recommendedName>
</protein>
<dbReference type="OrthoDB" id="1711508at2759"/>
<dbReference type="EMBL" id="CM017325">
    <property type="protein sequence ID" value="KAE8056165.1"/>
    <property type="molecule type" value="Genomic_DNA"/>
</dbReference>
<accession>A0A5N6R7P7</accession>
<dbReference type="PANTHER" id="PTHR48493">
    <property type="entry name" value="UBIQUITIN-LIKE DOMAIN-CONTAINING CTD PHOSPHATASE 1"/>
    <property type="match status" value="1"/>
</dbReference>
<evidence type="ECO:0008006" key="3">
    <source>
        <dbReference type="Google" id="ProtNLM"/>
    </source>
</evidence>
<proteinExistence type="predicted"/>
<dbReference type="SUPFAM" id="SSF54236">
    <property type="entry name" value="Ubiquitin-like"/>
    <property type="match status" value="1"/>
</dbReference>
<organism evidence="1 2">
    <name type="scientific">Carpinus fangiana</name>
    <dbReference type="NCBI Taxonomy" id="176857"/>
    <lineage>
        <taxon>Eukaryota</taxon>
        <taxon>Viridiplantae</taxon>
        <taxon>Streptophyta</taxon>
        <taxon>Embryophyta</taxon>
        <taxon>Tracheophyta</taxon>
        <taxon>Spermatophyta</taxon>
        <taxon>Magnoliopsida</taxon>
        <taxon>eudicotyledons</taxon>
        <taxon>Gunneridae</taxon>
        <taxon>Pentapetalae</taxon>
        <taxon>rosids</taxon>
        <taxon>fabids</taxon>
        <taxon>Fagales</taxon>
        <taxon>Betulaceae</taxon>
        <taxon>Carpinus</taxon>
    </lineage>
</organism>
<reference evidence="1 2" key="1">
    <citation type="submission" date="2019-06" db="EMBL/GenBank/DDBJ databases">
        <title>A chromosomal-level reference genome of Carpinus fangiana (Coryloideae, Betulaceae).</title>
        <authorList>
            <person name="Yang X."/>
            <person name="Wang Z."/>
            <person name="Zhang L."/>
            <person name="Hao G."/>
            <person name="Liu J."/>
            <person name="Yang Y."/>
        </authorList>
    </citation>
    <scope>NUCLEOTIDE SEQUENCE [LARGE SCALE GENOMIC DNA]</scope>
    <source>
        <strain evidence="1">Cfa_2016G</strain>
        <tissue evidence="1">Leaf</tissue>
    </source>
</reference>
<name>A0A5N6R7P7_9ROSI</name>
<dbReference type="InterPro" id="IPR051658">
    <property type="entry name" value="UBLCP1"/>
</dbReference>
<dbReference type="AlphaFoldDB" id="A0A5N6R7P7"/>
<gene>
    <name evidence="1" type="ORF">FH972_012958</name>
</gene>
<dbReference type="Proteomes" id="UP000327013">
    <property type="component" value="Chromosome 5"/>
</dbReference>
<evidence type="ECO:0000313" key="1">
    <source>
        <dbReference type="EMBL" id="KAE8056165.1"/>
    </source>
</evidence>
<keyword evidence="2" id="KW-1185">Reference proteome</keyword>
<sequence>MATSASTTSNLSEEELMLIVKWSGKEYTVRVCGDDSVGELKRQICEVTAVLPKR</sequence>
<evidence type="ECO:0000313" key="2">
    <source>
        <dbReference type="Proteomes" id="UP000327013"/>
    </source>
</evidence>